<proteinExistence type="predicted"/>
<dbReference type="EMBL" id="FQXT01000002">
    <property type="protein sequence ID" value="SHH84855.1"/>
    <property type="molecule type" value="Genomic_DNA"/>
</dbReference>
<dbReference type="Proteomes" id="UP000184240">
    <property type="component" value="Unassembled WGS sequence"/>
</dbReference>
<accession>A0A1M5WBH1</accession>
<sequence length="147" mass="15976">MNELVTEERSWWSRNWKWVVPVGGCFTFIVIGVLVLGGAIFGFVKSVQNDSGGNDALEIAKSNPQLIEVLGKPITKDGMGSYSVNYKNGHKTSEATIPIEGPNGTATLHVKTSGSDDALIYEIFEVQVDNTGELIDLNQNQLDQGAY</sequence>
<reference evidence="4" key="2">
    <citation type="submission" date="2016-11" db="EMBL/GenBank/DDBJ databases">
        <authorList>
            <person name="Varghese N."/>
            <person name="Submissions S."/>
        </authorList>
    </citation>
    <scope>NUCLEOTIDE SEQUENCE [LARGE SCALE GENOMIC DNA]</scope>
    <source>
        <strain evidence="4">DSM 19859</strain>
    </source>
</reference>
<dbReference type="InterPro" id="IPR014807">
    <property type="entry name" value="Coa1"/>
</dbReference>
<feature type="transmembrane region" description="Helical" evidence="1">
    <location>
        <begin position="20"/>
        <end position="44"/>
    </location>
</feature>
<reference evidence="2 5" key="3">
    <citation type="submission" date="2018-07" db="EMBL/GenBank/DDBJ databases">
        <title>Leeuwenhoekiella genomics.</title>
        <authorList>
            <person name="Tahon G."/>
            <person name="Willems A."/>
        </authorList>
    </citation>
    <scope>NUCLEOTIDE SEQUENCE [LARGE SCALE GENOMIC DNA]</scope>
    <source>
        <strain evidence="2 5">LMG 24856</strain>
    </source>
</reference>
<dbReference type="EMBL" id="QOVN01000001">
    <property type="protein sequence ID" value="RXG31289.1"/>
    <property type="molecule type" value="Genomic_DNA"/>
</dbReference>
<protein>
    <submittedName>
        <fullName evidence="3">Cytochrome oxidase complex assembly protein 1</fullName>
    </submittedName>
</protein>
<dbReference type="Proteomes" id="UP000290037">
    <property type="component" value="Unassembled WGS sequence"/>
</dbReference>
<evidence type="ECO:0000313" key="3">
    <source>
        <dbReference type="EMBL" id="SHH84855.1"/>
    </source>
</evidence>
<reference evidence="3" key="1">
    <citation type="submission" date="2016-11" db="EMBL/GenBank/DDBJ databases">
        <authorList>
            <person name="Jaros S."/>
            <person name="Januszkiewicz K."/>
            <person name="Wedrychowicz H."/>
        </authorList>
    </citation>
    <scope>NUCLEOTIDE SEQUENCE [LARGE SCALE GENOMIC DNA]</scope>
    <source>
        <strain evidence="3">DSM 19859</strain>
    </source>
</reference>
<keyword evidence="1" id="KW-0472">Membrane</keyword>
<dbReference type="OrthoDB" id="1178263at2"/>
<gene>
    <name evidence="2" type="ORF">DSM01_430</name>
    <name evidence="3" type="ORF">SAMN04487999_1137</name>
</gene>
<keyword evidence="1" id="KW-1133">Transmembrane helix</keyword>
<organism evidence="3 4">
    <name type="scientific">Leeuwenhoekiella palythoae</name>
    <dbReference type="NCBI Taxonomy" id="573501"/>
    <lineage>
        <taxon>Bacteria</taxon>
        <taxon>Pseudomonadati</taxon>
        <taxon>Bacteroidota</taxon>
        <taxon>Flavobacteriia</taxon>
        <taxon>Flavobacteriales</taxon>
        <taxon>Flavobacteriaceae</taxon>
        <taxon>Leeuwenhoekiella</taxon>
    </lineage>
</organism>
<evidence type="ECO:0000313" key="5">
    <source>
        <dbReference type="Proteomes" id="UP000290037"/>
    </source>
</evidence>
<name>A0A1M5WBH1_9FLAO</name>
<dbReference type="Pfam" id="PF08695">
    <property type="entry name" value="Coa1"/>
    <property type="match status" value="1"/>
</dbReference>
<evidence type="ECO:0000313" key="4">
    <source>
        <dbReference type="Proteomes" id="UP000184240"/>
    </source>
</evidence>
<dbReference type="AlphaFoldDB" id="A0A1M5WBH1"/>
<dbReference type="STRING" id="573501.SAMN04487999_1137"/>
<keyword evidence="1" id="KW-0812">Transmembrane</keyword>
<dbReference type="RefSeq" id="WP_072981199.1">
    <property type="nucleotide sequence ID" value="NZ_FQXT01000002.1"/>
</dbReference>
<evidence type="ECO:0000256" key="1">
    <source>
        <dbReference type="SAM" id="Phobius"/>
    </source>
</evidence>
<keyword evidence="5" id="KW-1185">Reference proteome</keyword>
<evidence type="ECO:0000313" key="2">
    <source>
        <dbReference type="EMBL" id="RXG31289.1"/>
    </source>
</evidence>